<reference evidence="2" key="1">
    <citation type="submission" date="2022-11" db="UniProtKB">
        <authorList>
            <consortium name="WormBaseParasite"/>
        </authorList>
    </citation>
    <scope>IDENTIFICATION</scope>
</reference>
<organism evidence="1 2">
    <name type="scientific">Panagrolaimus davidi</name>
    <dbReference type="NCBI Taxonomy" id="227884"/>
    <lineage>
        <taxon>Eukaryota</taxon>
        <taxon>Metazoa</taxon>
        <taxon>Ecdysozoa</taxon>
        <taxon>Nematoda</taxon>
        <taxon>Chromadorea</taxon>
        <taxon>Rhabditida</taxon>
        <taxon>Tylenchina</taxon>
        <taxon>Panagrolaimomorpha</taxon>
        <taxon>Panagrolaimoidea</taxon>
        <taxon>Panagrolaimidae</taxon>
        <taxon>Panagrolaimus</taxon>
    </lineage>
</organism>
<dbReference type="AlphaFoldDB" id="A0A914QFB2"/>
<evidence type="ECO:0000313" key="2">
    <source>
        <dbReference type="WBParaSite" id="PDA_v2.g28120.t1"/>
    </source>
</evidence>
<keyword evidence="1" id="KW-1185">Reference proteome</keyword>
<evidence type="ECO:0000313" key="1">
    <source>
        <dbReference type="Proteomes" id="UP000887578"/>
    </source>
</evidence>
<dbReference type="WBParaSite" id="PDA_v2.g28120.t1">
    <property type="protein sequence ID" value="PDA_v2.g28120.t1"/>
    <property type="gene ID" value="PDA_v2.g28120"/>
</dbReference>
<sequence length="158" mass="17298">MSTDHKIQGCITGVDVKNMPMGCRANKAEATLCLCKITNSTDLCNDEASQFSKTKPVPMIKLPETKCRSYTEAPYITKVNKENVCQSDYCFYTQTNVTNYAGETELMTSTSCGQMPQYNFDFLIGSLWPGPGLFANGCYLLQAQGKDTMLGCSCSAVS</sequence>
<name>A0A914QFB2_9BILA</name>
<proteinExistence type="predicted"/>
<dbReference type="Proteomes" id="UP000887578">
    <property type="component" value="Unplaced"/>
</dbReference>
<protein>
    <submittedName>
        <fullName evidence="2">Uncharacterized protein</fullName>
    </submittedName>
</protein>
<accession>A0A914QFB2</accession>